<protein>
    <submittedName>
        <fullName evidence="2">Uncharacterized protein</fullName>
    </submittedName>
</protein>
<dbReference type="Proteomes" id="UP000237966">
    <property type="component" value="Unassembled WGS sequence"/>
</dbReference>
<reference evidence="2 4" key="1">
    <citation type="submission" date="2015-04" db="EMBL/GenBank/DDBJ databases">
        <title>Draft genome sequence of Rathayibacter toxicus strain FH-142 (AKA 70134 or CS 32), a Western Australian isolate.</title>
        <authorList>
            <consortium name="Consortium for Microbial Forensics and Genomics (microFORGE)"/>
            <person name="Knight B.M."/>
            <person name="Roberts D.P."/>
            <person name="Lin D."/>
            <person name="Hari K."/>
            <person name="Fletcher J."/>
            <person name="Melcher U."/>
            <person name="Blagden T."/>
            <person name="Luster D.G."/>
            <person name="Sechler A.J."/>
            <person name="Schneider W.L."/>
            <person name="Winegar R.A."/>
        </authorList>
    </citation>
    <scope>NUCLEOTIDE SEQUENCE [LARGE SCALE GENOMIC DNA]</scope>
    <source>
        <strain evidence="2 4">FH142</strain>
    </source>
</reference>
<keyword evidence="1" id="KW-1133">Transmembrane helix</keyword>
<dbReference type="EMBL" id="LBFI01000024">
    <property type="protein sequence ID" value="KKM46160.1"/>
    <property type="molecule type" value="Genomic_DNA"/>
</dbReference>
<accession>A0A0C5BD61</accession>
<dbReference type="EMBL" id="PSWU01000004">
    <property type="protein sequence ID" value="PPI16269.1"/>
    <property type="molecule type" value="Genomic_DNA"/>
</dbReference>
<evidence type="ECO:0000313" key="5">
    <source>
        <dbReference type="Proteomes" id="UP000237966"/>
    </source>
</evidence>
<keyword evidence="4" id="KW-1185">Reference proteome</keyword>
<dbReference type="Proteomes" id="UP000052979">
    <property type="component" value="Unassembled WGS sequence"/>
</dbReference>
<dbReference type="OrthoDB" id="9956268at2"/>
<proteinExistence type="predicted"/>
<evidence type="ECO:0000256" key="1">
    <source>
        <dbReference type="SAM" id="Phobius"/>
    </source>
</evidence>
<dbReference type="AlphaFoldDB" id="A0A0C5BD61"/>
<dbReference type="KEGG" id="rtc:APU90_03880"/>
<dbReference type="GeneID" id="93667847"/>
<dbReference type="PATRIC" id="fig|145458.7.peg.614"/>
<dbReference type="KEGG" id="rtx:TI83_02590"/>
<evidence type="ECO:0000313" key="2">
    <source>
        <dbReference type="EMBL" id="KKM46160.1"/>
    </source>
</evidence>
<organism evidence="2 4">
    <name type="scientific">Rathayibacter toxicus</name>
    <dbReference type="NCBI Taxonomy" id="145458"/>
    <lineage>
        <taxon>Bacteria</taxon>
        <taxon>Bacillati</taxon>
        <taxon>Actinomycetota</taxon>
        <taxon>Actinomycetes</taxon>
        <taxon>Micrococcales</taxon>
        <taxon>Microbacteriaceae</taxon>
        <taxon>Rathayibacter</taxon>
    </lineage>
</organism>
<reference evidence="3 5" key="2">
    <citation type="submission" date="2018-02" db="EMBL/GenBank/DDBJ databases">
        <title>Bacteriophage NCPPB3778 and a type I-E CRISPR drive the evolution of the US Biological Select Agent, Rathayibacter toxicus.</title>
        <authorList>
            <person name="Davis E.W.II."/>
            <person name="Tabima J.F."/>
            <person name="Weisberg A.J."/>
            <person name="Lopes L.D."/>
            <person name="Wiseman M.S."/>
            <person name="Wiseman M.S."/>
            <person name="Pupko T."/>
            <person name="Belcher M.S."/>
            <person name="Sechler A.J."/>
            <person name="Tancos M.A."/>
            <person name="Schroeder B.K."/>
            <person name="Murray T.D."/>
            <person name="Luster D.G."/>
            <person name="Schneider W.L."/>
            <person name="Rogers E."/>
            <person name="Andreote F.D."/>
            <person name="Grunwald N.J."/>
            <person name="Putnam M.L."/>
            <person name="Chang J.H."/>
        </authorList>
    </citation>
    <scope>NUCLEOTIDE SEQUENCE [LARGE SCALE GENOMIC DNA]</scope>
    <source>
        <strain evidence="3 5">FH99</strain>
    </source>
</reference>
<gene>
    <name evidence="3" type="ORF">C5C51_02365</name>
    <name evidence="2" type="ORF">VT73_03615</name>
</gene>
<sequence>MIIGSDTRRILWSFGSVVTVGVAALGAVLFFLSQQDDTKGKSVANMLIIDLAKENATSALIDSFSRSDADLVSSVADKSSVPVLAGAKLSVVDDAIPSRIVAKIGDSATGQCAVRLAWIDKDEWGSSPPVVGHVADATGSINWTA</sequence>
<feature type="transmembrane region" description="Helical" evidence="1">
    <location>
        <begin position="12"/>
        <end position="32"/>
    </location>
</feature>
<name>A0A0C5BD61_9MICO</name>
<comment type="caution">
    <text evidence="2">The sequence shown here is derived from an EMBL/GenBank/DDBJ whole genome shotgun (WGS) entry which is preliminary data.</text>
</comment>
<keyword evidence="1" id="KW-0812">Transmembrane</keyword>
<dbReference type="RefSeq" id="WP_027692602.1">
    <property type="nucleotide sequence ID" value="NZ_CP010848.1"/>
</dbReference>
<evidence type="ECO:0000313" key="4">
    <source>
        <dbReference type="Proteomes" id="UP000052979"/>
    </source>
</evidence>
<keyword evidence="1" id="KW-0472">Membrane</keyword>
<evidence type="ECO:0000313" key="3">
    <source>
        <dbReference type="EMBL" id="PPI16269.1"/>
    </source>
</evidence>